<evidence type="ECO:0000259" key="4">
    <source>
        <dbReference type="PROSITE" id="PS50110"/>
    </source>
</evidence>
<evidence type="ECO:0000256" key="3">
    <source>
        <dbReference type="PROSITE-ProRule" id="PRU00169"/>
    </source>
</evidence>
<dbReference type="GO" id="GO:0000160">
    <property type="term" value="P:phosphorelay signal transduction system"/>
    <property type="evidence" value="ECO:0007669"/>
    <property type="project" value="UniProtKB-KW"/>
</dbReference>
<reference evidence="5 6" key="1">
    <citation type="submission" date="2017-08" db="EMBL/GenBank/DDBJ databases">
        <title>Infants hospitalized years apart are colonized by the same room-sourced microbial strains.</title>
        <authorList>
            <person name="Brooks B."/>
            <person name="Olm M.R."/>
            <person name="Firek B.A."/>
            <person name="Baker R."/>
            <person name="Thomas B.C."/>
            <person name="Morowitz M.J."/>
            <person name="Banfield J.F."/>
        </authorList>
    </citation>
    <scope>NUCLEOTIDE SEQUENCE [LARGE SCALE GENOMIC DNA]</scope>
    <source>
        <strain evidence="5">S2_005_002_R2_34</strain>
    </source>
</reference>
<evidence type="ECO:0000313" key="6">
    <source>
        <dbReference type="Proteomes" id="UP000249185"/>
    </source>
</evidence>
<dbReference type="EMBL" id="QFPW01000020">
    <property type="protein sequence ID" value="PZQ46863.1"/>
    <property type="molecule type" value="Genomic_DNA"/>
</dbReference>
<feature type="modified residue" description="4-aspartylphosphate" evidence="3">
    <location>
        <position position="67"/>
    </location>
</feature>
<dbReference type="CDD" id="cd17546">
    <property type="entry name" value="REC_hyHK_CKI1_RcsC-like"/>
    <property type="match status" value="1"/>
</dbReference>
<evidence type="ECO:0000256" key="2">
    <source>
        <dbReference type="ARBA" id="ARBA00023012"/>
    </source>
</evidence>
<dbReference type="InterPro" id="IPR001789">
    <property type="entry name" value="Sig_transdc_resp-reg_receiver"/>
</dbReference>
<organism evidence="5 6">
    <name type="scientific">Rhodovulum sulfidophilum</name>
    <name type="common">Rhodobacter sulfidophilus</name>
    <dbReference type="NCBI Taxonomy" id="35806"/>
    <lineage>
        <taxon>Bacteria</taxon>
        <taxon>Pseudomonadati</taxon>
        <taxon>Pseudomonadota</taxon>
        <taxon>Alphaproteobacteria</taxon>
        <taxon>Rhodobacterales</taxon>
        <taxon>Paracoccaceae</taxon>
        <taxon>Rhodovulum</taxon>
    </lineage>
</organism>
<accession>A0A2W5PWM8</accession>
<evidence type="ECO:0000313" key="5">
    <source>
        <dbReference type="EMBL" id="PZQ46863.1"/>
    </source>
</evidence>
<dbReference type="Gene3D" id="3.40.50.2300">
    <property type="match status" value="1"/>
</dbReference>
<dbReference type="SUPFAM" id="SSF52172">
    <property type="entry name" value="CheY-like"/>
    <property type="match status" value="1"/>
</dbReference>
<evidence type="ECO:0000256" key="1">
    <source>
        <dbReference type="ARBA" id="ARBA00022553"/>
    </source>
</evidence>
<comment type="caution">
    <text evidence="5">The sequence shown here is derived from an EMBL/GenBank/DDBJ whole genome shotgun (WGS) entry which is preliminary data.</text>
</comment>
<dbReference type="PANTHER" id="PTHR45339:SF1">
    <property type="entry name" value="HYBRID SIGNAL TRANSDUCTION HISTIDINE KINASE J"/>
    <property type="match status" value="1"/>
</dbReference>
<feature type="domain" description="Response regulatory" evidence="4">
    <location>
        <begin position="18"/>
        <end position="138"/>
    </location>
</feature>
<gene>
    <name evidence="5" type="ORF">DI556_19055</name>
</gene>
<dbReference type="AlphaFoldDB" id="A0A2W5PWM8"/>
<dbReference type="Proteomes" id="UP000249185">
    <property type="component" value="Unassembled WGS sequence"/>
</dbReference>
<name>A0A2W5PWM8_RHOSU</name>
<dbReference type="InterPro" id="IPR011006">
    <property type="entry name" value="CheY-like_superfamily"/>
</dbReference>
<keyword evidence="2" id="KW-0902">Two-component regulatory system</keyword>
<dbReference type="PROSITE" id="PS50110">
    <property type="entry name" value="RESPONSE_REGULATORY"/>
    <property type="match status" value="1"/>
</dbReference>
<protein>
    <recommendedName>
        <fullName evidence="4">Response regulatory domain-containing protein</fullName>
    </recommendedName>
</protein>
<dbReference type="Pfam" id="PF00072">
    <property type="entry name" value="Response_reg"/>
    <property type="match status" value="1"/>
</dbReference>
<sequence length="145" mass="15444">MRRERPLGPEGAAPGARRVLIVEDNQVNAMILTAMLRRDGWEPLFAGDGAEGVAMTARFRPRLILMDLQMPRLDGFAAAREILAGEAGPAAGAAPVIIAVTAAPSPDVRAACRAAGFAELVAKPIEMEALLAVVRRHMRPECPPE</sequence>
<keyword evidence="1 3" id="KW-0597">Phosphoprotein</keyword>
<proteinExistence type="predicted"/>
<dbReference type="PANTHER" id="PTHR45339">
    <property type="entry name" value="HYBRID SIGNAL TRANSDUCTION HISTIDINE KINASE J"/>
    <property type="match status" value="1"/>
</dbReference>
<dbReference type="SMART" id="SM00448">
    <property type="entry name" value="REC"/>
    <property type="match status" value="1"/>
</dbReference>